<organism evidence="2 3">
    <name type="scientific">Aquimarina gracilis</name>
    <dbReference type="NCBI Taxonomy" id="874422"/>
    <lineage>
        <taxon>Bacteria</taxon>
        <taxon>Pseudomonadati</taxon>
        <taxon>Bacteroidota</taxon>
        <taxon>Flavobacteriia</taxon>
        <taxon>Flavobacteriales</taxon>
        <taxon>Flavobacteriaceae</taxon>
        <taxon>Aquimarina</taxon>
    </lineage>
</organism>
<keyword evidence="3" id="KW-1185">Reference proteome</keyword>
<dbReference type="EMBL" id="JAYKLX010000008">
    <property type="protein sequence ID" value="MEB3347277.1"/>
    <property type="molecule type" value="Genomic_DNA"/>
</dbReference>
<gene>
    <name evidence="2" type="ORF">U6A24_17510</name>
</gene>
<keyword evidence="1" id="KW-0472">Membrane</keyword>
<evidence type="ECO:0000256" key="1">
    <source>
        <dbReference type="SAM" id="Phobius"/>
    </source>
</evidence>
<protein>
    <recommendedName>
        <fullName evidence="4">Redox-active disulfide protein 2</fullName>
    </recommendedName>
</protein>
<feature type="transmembrane region" description="Helical" evidence="1">
    <location>
        <begin position="49"/>
        <end position="67"/>
    </location>
</feature>
<reference evidence="2 3" key="1">
    <citation type="journal article" date="2013" name="Int. J. Syst. Evol. Microbiol.">
        <title>Aquimarina gracilis sp. nov., isolated from the gut microflora of a mussel, Mytilus coruscus, and emended description of Aquimarina spongiae.</title>
        <authorList>
            <person name="Park S.C."/>
            <person name="Choe H.N."/>
            <person name="Baik K.S."/>
            <person name="Seong C.N."/>
        </authorList>
    </citation>
    <scope>NUCLEOTIDE SEQUENCE [LARGE SCALE GENOMIC DNA]</scope>
    <source>
        <strain evidence="2 3">PSC32</strain>
    </source>
</reference>
<evidence type="ECO:0000313" key="3">
    <source>
        <dbReference type="Proteomes" id="UP001327027"/>
    </source>
</evidence>
<sequence>MKKEELQDLTIEELKKKETSLKMLTGLLAGILFVLFVVTIYTSVKNKEFDPMLITAIALSAIIPLNYKQIKQIKAEIKQRET</sequence>
<evidence type="ECO:0000313" key="2">
    <source>
        <dbReference type="EMBL" id="MEB3347277.1"/>
    </source>
</evidence>
<feature type="transmembrane region" description="Helical" evidence="1">
    <location>
        <begin position="21"/>
        <end position="43"/>
    </location>
</feature>
<comment type="caution">
    <text evidence="2">The sequence shown here is derived from an EMBL/GenBank/DDBJ whole genome shotgun (WGS) entry which is preliminary data.</text>
</comment>
<dbReference type="RefSeq" id="WP_324181300.1">
    <property type="nucleotide sequence ID" value="NZ_BAABAW010000025.1"/>
</dbReference>
<name>A0ABU5ZZE8_9FLAO</name>
<dbReference type="Proteomes" id="UP001327027">
    <property type="component" value="Unassembled WGS sequence"/>
</dbReference>
<keyword evidence="1" id="KW-1133">Transmembrane helix</keyword>
<proteinExistence type="predicted"/>
<evidence type="ECO:0008006" key="4">
    <source>
        <dbReference type="Google" id="ProtNLM"/>
    </source>
</evidence>
<accession>A0ABU5ZZE8</accession>
<keyword evidence="1" id="KW-0812">Transmembrane</keyword>